<dbReference type="Pfam" id="PF14111">
    <property type="entry name" value="DUF4283"/>
    <property type="match status" value="1"/>
</dbReference>
<gene>
    <name evidence="3" type="ORF">Godav_023444</name>
</gene>
<dbReference type="InterPro" id="IPR043502">
    <property type="entry name" value="DNA/RNA_pol_sf"/>
</dbReference>
<feature type="region of interest" description="Disordered" evidence="1">
    <location>
        <begin position="264"/>
        <end position="286"/>
    </location>
</feature>
<accession>A0A7J8SSJ0</accession>
<keyword evidence="4" id="KW-1185">Reference proteome</keyword>
<dbReference type="AlphaFoldDB" id="A0A7J8SSJ0"/>
<dbReference type="EMBL" id="JABFAC010000011">
    <property type="protein sequence ID" value="MBA0628795.1"/>
    <property type="molecule type" value="Genomic_DNA"/>
</dbReference>
<dbReference type="CDD" id="cd01650">
    <property type="entry name" value="RT_nLTR_like"/>
    <property type="match status" value="1"/>
</dbReference>
<dbReference type="PANTHER" id="PTHR31286:SF173">
    <property type="entry name" value="DUF4283 DOMAIN-CONTAINING PROTEIN"/>
    <property type="match status" value="1"/>
</dbReference>
<dbReference type="PANTHER" id="PTHR31286">
    <property type="entry name" value="GLYCINE-RICH CELL WALL STRUCTURAL PROTEIN 1.8-LIKE"/>
    <property type="match status" value="1"/>
</dbReference>
<evidence type="ECO:0000259" key="2">
    <source>
        <dbReference type="PROSITE" id="PS50878"/>
    </source>
</evidence>
<evidence type="ECO:0000256" key="1">
    <source>
        <dbReference type="SAM" id="MobiDB-lite"/>
    </source>
</evidence>
<dbReference type="InterPro" id="IPR025558">
    <property type="entry name" value="DUF4283"/>
</dbReference>
<organism evidence="3 4">
    <name type="scientific">Gossypium davidsonii</name>
    <name type="common">Davidson's cotton</name>
    <name type="synonym">Gossypium klotzschianum subsp. davidsonii</name>
    <dbReference type="NCBI Taxonomy" id="34287"/>
    <lineage>
        <taxon>Eukaryota</taxon>
        <taxon>Viridiplantae</taxon>
        <taxon>Streptophyta</taxon>
        <taxon>Embryophyta</taxon>
        <taxon>Tracheophyta</taxon>
        <taxon>Spermatophyta</taxon>
        <taxon>Magnoliopsida</taxon>
        <taxon>eudicotyledons</taxon>
        <taxon>Gunneridae</taxon>
        <taxon>Pentapetalae</taxon>
        <taxon>rosids</taxon>
        <taxon>malvids</taxon>
        <taxon>Malvales</taxon>
        <taxon>Malvaceae</taxon>
        <taxon>Malvoideae</taxon>
        <taxon>Gossypium</taxon>
    </lineage>
</organism>
<evidence type="ECO:0000313" key="4">
    <source>
        <dbReference type="Proteomes" id="UP000593561"/>
    </source>
</evidence>
<protein>
    <recommendedName>
        <fullName evidence="2">Reverse transcriptase domain-containing protein</fullName>
    </recommendedName>
</protein>
<dbReference type="SUPFAM" id="SSF56672">
    <property type="entry name" value="DNA/RNA polymerases"/>
    <property type="match status" value="1"/>
</dbReference>
<reference evidence="3 4" key="1">
    <citation type="journal article" date="2019" name="Genome Biol. Evol.">
        <title>Insights into the evolution of the New World diploid cottons (Gossypium, subgenus Houzingenia) based on genome sequencing.</title>
        <authorList>
            <person name="Grover C.E."/>
            <person name="Arick M.A. 2nd"/>
            <person name="Thrash A."/>
            <person name="Conover J.L."/>
            <person name="Sanders W.S."/>
            <person name="Peterson D.G."/>
            <person name="Frelichowski J.E."/>
            <person name="Scheffler J.A."/>
            <person name="Scheffler B.E."/>
            <person name="Wendel J.F."/>
        </authorList>
    </citation>
    <scope>NUCLEOTIDE SEQUENCE [LARGE SCALE GENOMIC DNA]</scope>
    <source>
        <strain evidence="3">27</strain>
        <tissue evidence="3">Leaf</tissue>
    </source>
</reference>
<evidence type="ECO:0000313" key="3">
    <source>
        <dbReference type="EMBL" id="MBA0628795.1"/>
    </source>
</evidence>
<comment type="caution">
    <text evidence="3">The sequence shown here is derived from an EMBL/GenBank/DDBJ whole genome shotgun (WGS) entry which is preliminary data.</text>
</comment>
<name>A0A7J8SSJ0_GOSDV</name>
<proteinExistence type="predicted"/>
<sequence length="1002" mass="114381">MSSLCENSGAEKSIADELIPKKKLVGQSSKDASNGSEGKEDFDILDGDIQKSFVNGVSSITFSDRIHQILIQGMENTVILKLLGRNIEFSILQNKIYNLWRSSAPLHMMDVENGYFLVKFQNKLDCEKALSEGPWTIFDQYLTVQPWTLTFDPTQAYPSVVMVSIRFPGLPGYLYNHKIITEIGEMVEKVVKLNMNTDSRVRRRFSRMAIYVDLEKPLVSQILTNGRKQNVKYESLSTNYFHCERYGHVESSCTFRNSGFTCEKNSDPHEKTLESQNTVVDSSGKKDENYGPWMTVERKSRRKFRENMQNSLESAFLHNGRLELSNNNNNNKGQLKEASSITSFGLTIKEKDGPNMGSRLNLNSFNENLQVTKKQTNFLGLGDNSAIQARGLIDQLGSDSVAQQSSVATGSLHLEGNAAAVLVASKMDGRDRNEVRVEVGSLDSGKHLAVVFHKSKNPNNSVPSSNNIMGLSPVDLGYSGPTFTWQRGGTFVRLDRDLANDAWIATLPILKGRPFRFLAGWTKHNDFPNFVRDKWNFADLLWRQKARCNWLQLEDRITNFFHSRTVKRRKFNCIITLRMDNGEWCSDHGILQNKTVEFFERLYGEAPLVLRDISNNNFPCLNHSEITFLEAAITDEEIKTALPDMAPLKAPGSDGFHAHFFQSQWDILGNYVCQWVKDVFTGRSIEPDLNNTLIVLIPTKESPEDFSHFRPISLCSVLYILVMEVIAKRFKLIFPKLISQEQVGFIVGRNIFDNIILAQEVIHSMRCNRKGKKWMAIKLDLEKAYDRKFKPIRGIRQGCPLSPYLFVLCMKWLGHFIRFEMEVGNWVPIRLSRTRPAVSHLFFVDDLVIFCKAQLDQAILLDSIISQFYEILGHKISVRKSNIFFSKNIGVNVRNQISQLFRFQEVQNLGTYLGVPLLHDRVTKNALNFVVDKVRQKLQSWDAKKLSLEEKITLAQSTLLSIPNYFMQLLMILKGVYADIERLIRQFIWGCTDGHPKMSLVG</sequence>
<dbReference type="InterPro" id="IPR000477">
    <property type="entry name" value="RT_dom"/>
</dbReference>
<dbReference type="PROSITE" id="PS50878">
    <property type="entry name" value="RT_POL"/>
    <property type="match status" value="1"/>
</dbReference>
<dbReference type="InterPro" id="IPR040256">
    <property type="entry name" value="At4g02000-like"/>
</dbReference>
<feature type="domain" description="Reverse transcriptase" evidence="2">
    <location>
        <begin position="678"/>
        <end position="917"/>
    </location>
</feature>
<feature type="compositionally biased region" description="Basic and acidic residues" evidence="1">
    <location>
        <begin position="264"/>
        <end position="273"/>
    </location>
</feature>
<dbReference type="Proteomes" id="UP000593561">
    <property type="component" value="Unassembled WGS sequence"/>
</dbReference>
<dbReference type="Pfam" id="PF00078">
    <property type="entry name" value="RVT_1"/>
    <property type="match status" value="2"/>
</dbReference>